<organism evidence="1 2">
    <name type="scientific">Dehalogenimonas etheniformans</name>
    <dbReference type="NCBI Taxonomy" id="1536648"/>
    <lineage>
        <taxon>Bacteria</taxon>
        <taxon>Bacillati</taxon>
        <taxon>Chloroflexota</taxon>
        <taxon>Dehalococcoidia</taxon>
        <taxon>Dehalococcoidales</taxon>
        <taxon>Dehalococcoidaceae</taxon>
        <taxon>Dehalogenimonas</taxon>
    </lineage>
</organism>
<evidence type="ECO:0000313" key="2">
    <source>
        <dbReference type="Proteomes" id="UP000235653"/>
    </source>
</evidence>
<proteinExistence type="predicted"/>
<sequence length="91" mass="9852">MKNQESCLSAKIKADAEAATGIINQTVDAAVQRISECVCATEHRVKDLVETAARTGAIVGQQLQAQLGAEQSMTELRTGLEEIKERVSRRP</sequence>
<evidence type="ECO:0000313" key="1">
    <source>
        <dbReference type="EMBL" id="PPD59173.1"/>
    </source>
</evidence>
<protein>
    <submittedName>
        <fullName evidence="1">Uncharacterized protein</fullName>
    </submittedName>
</protein>
<name>A0A2P5PA37_9CHLR</name>
<gene>
    <name evidence="1" type="ORF">JP09_000390</name>
</gene>
<dbReference type="EMBL" id="JQAN02000001">
    <property type="protein sequence ID" value="PPD59173.1"/>
    <property type="molecule type" value="Genomic_DNA"/>
</dbReference>
<reference evidence="1 2" key="1">
    <citation type="journal article" date="2017" name="ISME J.">
        <title>Grape pomace compost harbors organohalide-respiring Dehalogenimonas species with novel reductive dehalogenase genes.</title>
        <authorList>
            <person name="Yang Y."/>
            <person name="Higgins S.A."/>
            <person name="Yan J."/>
            <person name="Simsir B."/>
            <person name="Chourey K."/>
            <person name="Iyer R."/>
            <person name="Hettich R.L."/>
            <person name="Baldwin B."/>
            <person name="Ogles D.M."/>
            <person name="Loffler F.E."/>
        </authorList>
    </citation>
    <scope>NUCLEOTIDE SEQUENCE [LARGE SCALE GENOMIC DNA]</scope>
    <source>
        <strain evidence="1 2">GP</strain>
    </source>
</reference>
<dbReference type="Proteomes" id="UP000235653">
    <property type="component" value="Unassembled WGS sequence"/>
</dbReference>
<keyword evidence="2" id="KW-1185">Reference proteome</keyword>
<accession>A0A2P5PA37</accession>
<comment type="caution">
    <text evidence="1">The sequence shown here is derived from an EMBL/GenBank/DDBJ whole genome shotgun (WGS) entry which is preliminary data.</text>
</comment>
<dbReference type="RefSeq" id="WP_102331408.1">
    <property type="nucleotide sequence ID" value="NZ_CP058566.2"/>
</dbReference>
<dbReference type="AlphaFoldDB" id="A0A2P5PA37"/>